<organism evidence="1 2">
    <name type="scientific">Rubrivivax albus</name>
    <dbReference type="NCBI Taxonomy" id="2499835"/>
    <lineage>
        <taxon>Bacteria</taxon>
        <taxon>Pseudomonadati</taxon>
        <taxon>Pseudomonadota</taxon>
        <taxon>Betaproteobacteria</taxon>
        <taxon>Burkholderiales</taxon>
        <taxon>Sphaerotilaceae</taxon>
        <taxon>Rubrivivax</taxon>
    </lineage>
</organism>
<dbReference type="InterPro" id="IPR051677">
    <property type="entry name" value="AfsR-DnrI-RedD_regulator"/>
</dbReference>
<dbReference type="Gene3D" id="1.10.10.10">
    <property type="entry name" value="Winged helix-like DNA-binding domain superfamily/Winged helix DNA-binding domain"/>
    <property type="match status" value="1"/>
</dbReference>
<dbReference type="EMBL" id="SACT01000006">
    <property type="protein sequence ID" value="RVT50113.1"/>
    <property type="molecule type" value="Genomic_DNA"/>
</dbReference>
<gene>
    <name evidence="1" type="ORF">ENE75_17545</name>
</gene>
<keyword evidence="2" id="KW-1185">Reference proteome</keyword>
<dbReference type="Proteomes" id="UP000288178">
    <property type="component" value="Unassembled WGS sequence"/>
</dbReference>
<dbReference type="InterPro" id="IPR036388">
    <property type="entry name" value="WH-like_DNA-bd_sf"/>
</dbReference>
<dbReference type="AlphaFoldDB" id="A0A437JT51"/>
<evidence type="ECO:0000313" key="1">
    <source>
        <dbReference type="EMBL" id="RVT50113.1"/>
    </source>
</evidence>
<reference evidence="1 2" key="1">
    <citation type="submission" date="2019-01" db="EMBL/GenBank/DDBJ databases">
        <authorList>
            <person name="Chen W.-M."/>
        </authorList>
    </citation>
    <scope>NUCLEOTIDE SEQUENCE [LARGE SCALE GENOMIC DNA]</scope>
    <source>
        <strain evidence="1 2">ICH-3</strain>
    </source>
</reference>
<proteinExistence type="predicted"/>
<sequence>MRAHLQATDYGACTDAALRLRWPTRIDDDDGLWLAAAWAIAEGFGLPLPSGAAGIVSWIGVLLAGEADTALDRASPEAVLAWCTAAGEWCERHGLDAPFARLSARAAAADAQAPAWARVHWRIASAWHHEAFGRFVQVGELLDEAAALAATAGDPGLVIVVSLKQARLALSRARPAEALLQAEAVAARLVPGGAPLWWADLADIRARAALAQGDPVSALHQARLCDGLARQAGATPAYTVTYRVNEAYALLGQGAVDDAVALVCELAAVPMPPRLQQRVALLARLFTLARDDRAGRWDADQDAALETTVQRLRALDWTGVLALLPAVVARLWARALEAGIEPDWVHAAITSRALPPPEPCWPDAWPWPLRLQVLGGFTWQRAGDGDAATQGGRAALKPIELLSRLAAEAGLAPMPAETLAQALWPGEGREGRDKALETTLARLRRLIGDAAALRLAERRLRLDPQHVWLDRAALERRLSLIDAAVCAGSSANGPPVAVQWNAALDLWRGPLLADAGDDDAVPDWLLQARTRLRQRMAASLLGSAGVSGHPARCLRAVAADPGLGRWLGPLLAAASA</sequence>
<dbReference type="RefSeq" id="WP_128199623.1">
    <property type="nucleotide sequence ID" value="NZ_SACT01000006.1"/>
</dbReference>
<protein>
    <submittedName>
        <fullName evidence="1">Winged helix family transcriptional regulator</fullName>
    </submittedName>
</protein>
<dbReference type="OrthoDB" id="134985at2"/>
<evidence type="ECO:0000313" key="2">
    <source>
        <dbReference type="Proteomes" id="UP000288178"/>
    </source>
</evidence>
<name>A0A437JT51_9BURK</name>
<accession>A0A437JT51</accession>
<comment type="caution">
    <text evidence="1">The sequence shown here is derived from an EMBL/GenBank/DDBJ whole genome shotgun (WGS) entry which is preliminary data.</text>
</comment>
<dbReference type="PANTHER" id="PTHR35807">
    <property type="entry name" value="TRANSCRIPTIONAL REGULATOR REDD-RELATED"/>
    <property type="match status" value="1"/>
</dbReference>